<dbReference type="Proteomes" id="UP001365846">
    <property type="component" value="Unassembled WGS sequence"/>
</dbReference>
<protein>
    <submittedName>
        <fullName evidence="1">Uncharacterized protein</fullName>
    </submittedName>
</protein>
<keyword evidence="2" id="KW-1185">Reference proteome</keyword>
<dbReference type="RefSeq" id="WP_340361399.1">
    <property type="nucleotide sequence ID" value="NZ_JBBKZU010000036.1"/>
</dbReference>
<evidence type="ECO:0000313" key="2">
    <source>
        <dbReference type="Proteomes" id="UP001365846"/>
    </source>
</evidence>
<accession>A0ABU8VRK0</accession>
<comment type="caution">
    <text evidence="1">The sequence shown here is derived from an EMBL/GenBank/DDBJ whole genome shotgun (WGS) entry which is preliminary data.</text>
</comment>
<proteinExistence type="predicted"/>
<reference evidence="1 2" key="1">
    <citation type="submission" date="2024-03" db="EMBL/GenBank/DDBJ databases">
        <title>Novel species of the genus Variovorax.</title>
        <authorList>
            <person name="Liu Q."/>
            <person name="Xin Y.-H."/>
        </authorList>
    </citation>
    <scope>NUCLEOTIDE SEQUENCE [LARGE SCALE GENOMIC DNA]</scope>
    <source>
        <strain evidence="1 2">KACC 18899</strain>
    </source>
</reference>
<gene>
    <name evidence="1" type="ORF">WKW77_34530</name>
</gene>
<dbReference type="EMBL" id="JBBKZU010000036">
    <property type="protein sequence ID" value="MEJ8816208.1"/>
    <property type="molecule type" value="Genomic_DNA"/>
</dbReference>
<evidence type="ECO:0000313" key="1">
    <source>
        <dbReference type="EMBL" id="MEJ8816208.1"/>
    </source>
</evidence>
<name>A0ABU8VRK0_9BURK</name>
<sequence length="48" mass="5137">MTDRAVITVCDTRLVTMRYGRDILAGLPPFPVVRAKMAVPTKTGSSSG</sequence>
<organism evidence="1 2">
    <name type="scientific">Variovorax ureilyticus</name>
    <dbReference type="NCBI Taxonomy" id="1836198"/>
    <lineage>
        <taxon>Bacteria</taxon>
        <taxon>Pseudomonadati</taxon>
        <taxon>Pseudomonadota</taxon>
        <taxon>Betaproteobacteria</taxon>
        <taxon>Burkholderiales</taxon>
        <taxon>Comamonadaceae</taxon>
        <taxon>Variovorax</taxon>
    </lineage>
</organism>